<dbReference type="RefSeq" id="WP_151470293.1">
    <property type="nucleotide sequence ID" value="NZ_WBKG01000013.1"/>
</dbReference>
<dbReference type="Proteomes" id="UP000442990">
    <property type="component" value="Unassembled WGS sequence"/>
</dbReference>
<gene>
    <name evidence="2" type="ORF">F8144_17640</name>
</gene>
<proteinExistence type="predicted"/>
<dbReference type="SUPFAM" id="SSF52777">
    <property type="entry name" value="CoA-dependent acyltransferases"/>
    <property type="match status" value="2"/>
</dbReference>
<dbReference type="PANTHER" id="PTHR45527">
    <property type="entry name" value="NONRIBOSOMAL PEPTIDE SYNTHETASE"/>
    <property type="match status" value="1"/>
</dbReference>
<evidence type="ECO:0000313" key="2">
    <source>
        <dbReference type="EMBL" id="KAB1987540.1"/>
    </source>
</evidence>
<evidence type="ECO:0000259" key="1">
    <source>
        <dbReference type="Pfam" id="PF00668"/>
    </source>
</evidence>
<dbReference type="AlphaFoldDB" id="A0A7J5DG38"/>
<keyword evidence="3" id="KW-1185">Reference proteome</keyword>
<dbReference type="Gene3D" id="3.30.559.30">
    <property type="entry name" value="Nonribosomal peptide synthetase, condensation domain"/>
    <property type="match status" value="1"/>
</dbReference>
<evidence type="ECO:0000313" key="3">
    <source>
        <dbReference type="Proteomes" id="UP000442990"/>
    </source>
</evidence>
<dbReference type="GO" id="GO:0043041">
    <property type="term" value="P:amino acid activation for nonribosomal peptide biosynthetic process"/>
    <property type="evidence" value="ECO:0007669"/>
    <property type="project" value="TreeGrafter"/>
</dbReference>
<organism evidence="2 3">
    <name type="scientific">Streptomyces triticiradicis</name>
    <dbReference type="NCBI Taxonomy" id="2651189"/>
    <lineage>
        <taxon>Bacteria</taxon>
        <taxon>Bacillati</taxon>
        <taxon>Actinomycetota</taxon>
        <taxon>Actinomycetes</taxon>
        <taxon>Kitasatosporales</taxon>
        <taxon>Streptomycetaceae</taxon>
        <taxon>Streptomyces</taxon>
    </lineage>
</organism>
<name>A0A7J5DG38_9ACTN</name>
<dbReference type="GO" id="GO:0008610">
    <property type="term" value="P:lipid biosynthetic process"/>
    <property type="evidence" value="ECO:0007669"/>
    <property type="project" value="UniProtKB-ARBA"/>
</dbReference>
<dbReference type="InterPro" id="IPR023213">
    <property type="entry name" value="CAT-like_dom_sf"/>
</dbReference>
<feature type="domain" description="Condensation" evidence="1">
    <location>
        <begin position="22"/>
        <end position="440"/>
    </location>
</feature>
<reference evidence="2 3" key="1">
    <citation type="submission" date="2019-09" db="EMBL/GenBank/DDBJ databases">
        <title>Isolation and identification of active actinomycetes.</title>
        <authorList>
            <person name="Yu Z."/>
            <person name="Han C."/>
            <person name="Yu B."/>
        </authorList>
    </citation>
    <scope>NUCLEOTIDE SEQUENCE [LARGE SCALE GENOMIC DNA]</scope>
    <source>
        <strain evidence="2 3">NEAU-H2</strain>
    </source>
</reference>
<accession>A0A7J5DG38</accession>
<protein>
    <recommendedName>
        <fullName evidence="1">Condensation domain-containing protein</fullName>
    </recommendedName>
</protein>
<dbReference type="EMBL" id="WBKG01000013">
    <property type="protein sequence ID" value="KAB1987540.1"/>
    <property type="molecule type" value="Genomic_DNA"/>
</dbReference>
<dbReference type="PANTHER" id="PTHR45527:SF1">
    <property type="entry name" value="FATTY ACID SYNTHASE"/>
    <property type="match status" value="1"/>
</dbReference>
<dbReference type="GO" id="GO:0044550">
    <property type="term" value="P:secondary metabolite biosynthetic process"/>
    <property type="evidence" value="ECO:0007669"/>
    <property type="project" value="TreeGrafter"/>
</dbReference>
<comment type="caution">
    <text evidence="2">The sequence shown here is derived from an EMBL/GenBank/DDBJ whole genome shotgun (WGS) entry which is preliminary data.</text>
</comment>
<dbReference type="GO" id="GO:0005737">
    <property type="term" value="C:cytoplasm"/>
    <property type="evidence" value="ECO:0007669"/>
    <property type="project" value="TreeGrafter"/>
</dbReference>
<dbReference type="Gene3D" id="3.30.559.10">
    <property type="entry name" value="Chloramphenicol acetyltransferase-like domain"/>
    <property type="match status" value="1"/>
</dbReference>
<dbReference type="GO" id="GO:0003824">
    <property type="term" value="F:catalytic activity"/>
    <property type="evidence" value="ECO:0007669"/>
    <property type="project" value="InterPro"/>
</dbReference>
<dbReference type="InterPro" id="IPR001242">
    <property type="entry name" value="Condensation_dom"/>
</dbReference>
<dbReference type="GO" id="GO:0031177">
    <property type="term" value="F:phosphopantetheine binding"/>
    <property type="evidence" value="ECO:0007669"/>
    <property type="project" value="TreeGrafter"/>
</dbReference>
<sequence length="495" mass="54070">MARPSRPRAGRQRGGRRAECALPLTWWQHDLLLDSLQHQGTGRHVEQLSWRWCGPLDTERFTAAWQSVTDRETVLRAAVDWEPWPRVVLHDRAAVEVVRHRAGGVDWDELVERDRLRGFDLRGPGPLRVTLVDDPAPAAPATRVLLTFHHALLDAWSVFVLLDEFYRAYLAGGALPGGERRPDIRDWARWLQHQDPGPAREFWTRTIPEGAPAVLPAAPGPDTLESGCGRAEARLSAPEAERLYRWAAAQAVPDSSALQAVWAMLLYRGAGLSGPAQVGFGVTVSGRGIALEAVERLPAPMRNCLPMSVRVDPAHRLGRLLRVLRDRALDMAAYEWVSAGQIHEWTGRATGGDPLLASLVAVASVPRPPRELRADLAGHGVRIEPLYASGAHTAFPVALLTQRGPDGSLTLTAAHDRSRMSAADAARLVGHCARLLRELPATGAETTLAQVLAVLEGDEPPRIARRRGSAAQRAARLRLHSIGERSDVESIPSGS</sequence>
<dbReference type="Pfam" id="PF00668">
    <property type="entry name" value="Condensation"/>
    <property type="match status" value="1"/>
</dbReference>